<keyword evidence="1" id="KW-1133">Transmembrane helix</keyword>
<keyword evidence="3" id="KW-1185">Reference proteome</keyword>
<keyword evidence="1" id="KW-0472">Membrane</keyword>
<evidence type="ECO:0000256" key="1">
    <source>
        <dbReference type="SAM" id="Phobius"/>
    </source>
</evidence>
<protein>
    <submittedName>
        <fullName evidence="2">Uncharacterized protein</fullName>
    </submittedName>
</protein>
<accession>A0ABX7EVF0</accession>
<proteinExistence type="predicted"/>
<evidence type="ECO:0000313" key="2">
    <source>
        <dbReference type="EMBL" id="QRF51228.1"/>
    </source>
</evidence>
<keyword evidence="1" id="KW-0812">Transmembrane</keyword>
<feature type="transmembrane region" description="Helical" evidence="1">
    <location>
        <begin position="54"/>
        <end position="70"/>
    </location>
</feature>
<reference evidence="2 3" key="1">
    <citation type="submission" date="2018-09" db="EMBL/GenBank/DDBJ databases">
        <title>Rhizobium sp. MAE2-X.</title>
        <authorList>
            <person name="Lee Y."/>
            <person name="Jeon C.O."/>
        </authorList>
    </citation>
    <scope>NUCLEOTIDE SEQUENCE [LARGE SCALE GENOMIC DNA]</scope>
    <source>
        <strain evidence="2 3">MAE2-X</strain>
    </source>
</reference>
<dbReference type="Proteomes" id="UP000596351">
    <property type="component" value="Chromosome"/>
</dbReference>
<gene>
    <name evidence="2" type="ORF">D4A92_07135</name>
</gene>
<feature type="transmembrane region" description="Helical" evidence="1">
    <location>
        <begin position="112"/>
        <end position="135"/>
    </location>
</feature>
<dbReference type="EMBL" id="CP032405">
    <property type="protein sequence ID" value="QRF51228.1"/>
    <property type="molecule type" value="Genomic_DNA"/>
</dbReference>
<organism evidence="2 3">
    <name type="scientific">Rhizobium rosettiformans</name>
    <dbReference type="NCBI Taxonomy" id="1368430"/>
    <lineage>
        <taxon>Bacteria</taxon>
        <taxon>Pseudomonadati</taxon>
        <taxon>Pseudomonadota</taxon>
        <taxon>Alphaproteobacteria</taxon>
        <taxon>Hyphomicrobiales</taxon>
        <taxon>Rhizobiaceae</taxon>
        <taxon>Rhizobium/Agrobacterium group</taxon>
        <taxon>Rhizobium</taxon>
    </lineage>
</organism>
<feature type="transmembrane region" description="Helical" evidence="1">
    <location>
        <begin position="75"/>
        <end position="92"/>
    </location>
</feature>
<evidence type="ECO:0000313" key="3">
    <source>
        <dbReference type="Proteomes" id="UP000596351"/>
    </source>
</evidence>
<sequence>MVLTACGGHTNKQTVAIAIVCFLYATNAFAEICDKAGWDPSDGAVTVANEIIDSTRWSLIIALVLSVGILKGWRWLVWPTTLLSLGLVMLGFSDDTDDPIMLSMIAEGCRTAWSGTIMSIIFAMPLAMGALVAVLKYKMKSGRP</sequence>
<name>A0ABX7EVF0_9HYPH</name>